<dbReference type="Pfam" id="PF13343">
    <property type="entry name" value="SBP_bac_6"/>
    <property type="match status" value="1"/>
</dbReference>
<dbReference type="PANTHER" id="PTHR30006:SF2">
    <property type="entry name" value="ABC TRANSPORTER SUBSTRATE-BINDING PROTEIN"/>
    <property type="match status" value="1"/>
</dbReference>
<evidence type="ECO:0000256" key="1">
    <source>
        <dbReference type="ARBA" id="ARBA00022729"/>
    </source>
</evidence>
<organism evidence="3 4">
    <name type="scientific">Corynebacterium genitalium ATCC 33030</name>
    <dbReference type="NCBI Taxonomy" id="585529"/>
    <lineage>
        <taxon>Bacteria</taxon>
        <taxon>Bacillati</taxon>
        <taxon>Actinomycetota</taxon>
        <taxon>Actinomycetes</taxon>
        <taxon>Mycobacteriales</taxon>
        <taxon>Corynebacteriaceae</taxon>
        <taxon>Corynebacterium</taxon>
    </lineage>
</organism>
<keyword evidence="1 2" id="KW-0732">Signal</keyword>
<name>D7WAE1_9CORY</name>
<proteinExistence type="predicted"/>
<reference evidence="3" key="1">
    <citation type="submission" date="2010-06" db="EMBL/GenBank/DDBJ databases">
        <authorList>
            <person name="Muzny D."/>
            <person name="Qin X."/>
            <person name="Buhay C."/>
            <person name="Dugan-Rocha S."/>
            <person name="Ding Y."/>
            <person name="Chen G."/>
            <person name="Hawes A."/>
            <person name="Holder M."/>
            <person name="Jhangiani S."/>
            <person name="Johnson A."/>
            <person name="Khan Z."/>
            <person name="Li Z."/>
            <person name="Liu W."/>
            <person name="Liu X."/>
            <person name="Perez L."/>
            <person name="Shen H."/>
            <person name="Wang Q."/>
            <person name="Watt J."/>
            <person name="Xi L."/>
            <person name="Xin Y."/>
            <person name="Zhou J."/>
            <person name="Deng J."/>
            <person name="Jiang H."/>
            <person name="Liu Y."/>
            <person name="Qu J."/>
            <person name="Song X.-Z."/>
            <person name="Zhang L."/>
            <person name="Villasana D."/>
            <person name="Johnson A."/>
            <person name="Liu J."/>
            <person name="Liyanage D."/>
            <person name="Lorensuhewa L."/>
            <person name="Robinson T."/>
            <person name="Song A."/>
            <person name="Song B.-B."/>
            <person name="Dinh H."/>
            <person name="Thornton R."/>
            <person name="Coyle M."/>
            <person name="Francisco L."/>
            <person name="Jackson L."/>
            <person name="Javaid M."/>
            <person name="Korchina V."/>
            <person name="Kovar C."/>
            <person name="Mata R."/>
            <person name="Mathew T."/>
            <person name="Ngo R."/>
            <person name="Nguyen L."/>
            <person name="Nguyen N."/>
            <person name="Okwuonu G."/>
            <person name="Ongeri F."/>
            <person name="Pham C."/>
            <person name="Simmons D."/>
            <person name="Wilczek-Boney K."/>
            <person name="Hale W."/>
            <person name="Jakkamsetti A."/>
            <person name="Pham P."/>
            <person name="Ruth R."/>
            <person name="San Lucas F."/>
            <person name="Warren J."/>
            <person name="Zhang J."/>
            <person name="Zhao Z."/>
            <person name="Zhou C."/>
            <person name="Zhu D."/>
            <person name="Lee S."/>
            <person name="Bess C."/>
            <person name="Blankenburg K."/>
            <person name="Forbes L."/>
            <person name="Fu Q."/>
            <person name="Gubbala S."/>
            <person name="Hirani K."/>
            <person name="Jayaseelan J.C."/>
            <person name="Lara F."/>
            <person name="Munidasa M."/>
            <person name="Palculict T."/>
            <person name="Patil S."/>
            <person name="Pu L.-L."/>
            <person name="Saada N."/>
            <person name="Tang L."/>
            <person name="Weissenberger G."/>
            <person name="Zhu Y."/>
            <person name="Hemphill L."/>
            <person name="Shang Y."/>
            <person name="Youmans B."/>
            <person name="Ayvaz T."/>
            <person name="Ross M."/>
            <person name="Santibanez J."/>
            <person name="Aqrawi P."/>
            <person name="Gross S."/>
            <person name="Joshi V."/>
            <person name="Fowler G."/>
            <person name="Nazareth L."/>
            <person name="Reid J."/>
            <person name="Worley K."/>
            <person name="Petrosino J."/>
            <person name="Highlander S."/>
            <person name="Gibbs R."/>
        </authorList>
    </citation>
    <scope>NUCLEOTIDE SEQUENCE [LARGE SCALE GENOMIC DNA]</scope>
    <source>
        <strain evidence="3">ATCC 33030</strain>
    </source>
</reference>
<dbReference type="Proteomes" id="UP000004208">
    <property type="component" value="Unassembled WGS sequence"/>
</dbReference>
<feature type="chain" id="PRO_5003108110" evidence="2">
    <location>
        <begin position="32"/>
        <end position="382"/>
    </location>
</feature>
<dbReference type="GO" id="GO:0015888">
    <property type="term" value="P:thiamine transport"/>
    <property type="evidence" value="ECO:0007669"/>
    <property type="project" value="TreeGrafter"/>
</dbReference>
<protein>
    <submittedName>
        <fullName evidence="3">ABC transporter, solute-binding protein</fullName>
    </submittedName>
</protein>
<evidence type="ECO:0000256" key="2">
    <source>
        <dbReference type="SAM" id="SignalP"/>
    </source>
</evidence>
<dbReference type="GO" id="GO:0030976">
    <property type="term" value="F:thiamine pyrophosphate binding"/>
    <property type="evidence" value="ECO:0007669"/>
    <property type="project" value="TreeGrafter"/>
</dbReference>
<dbReference type="EMBL" id="ACLJ02000001">
    <property type="protein sequence ID" value="EFK54822.1"/>
    <property type="molecule type" value="Genomic_DNA"/>
</dbReference>
<dbReference type="PROSITE" id="PS51257">
    <property type="entry name" value="PROKAR_LIPOPROTEIN"/>
    <property type="match status" value="1"/>
</dbReference>
<dbReference type="eggNOG" id="COG1840">
    <property type="taxonomic scope" value="Bacteria"/>
</dbReference>
<dbReference type="AlphaFoldDB" id="D7WAE1"/>
<keyword evidence="4" id="KW-1185">Reference proteome</keyword>
<dbReference type="GO" id="GO:0030288">
    <property type="term" value="C:outer membrane-bounded periplasmic space"/>
    <property type="evidence" value="ECO:0007669"/>
    <property type="project" value="TreeGrafter"/>
</dbReference>
<dbReference type="Gene3D" id="3.40.190.10">
    <property type="entry name" value="Periplasmic binding protein-like II"/>
    <property type="match status" value="2"/>
</dbReference>
<feature type="signal peptide" evidence="2">
    <location>
        <begin position="1"/>
        <end position="31"/>
    </location>
</feature>
<evidence type="ECO:0000313" key="3">
    <source>
        <dbReference type="EMBL" id="EFK54822.1"/>
    </source>
</evidence>
<evidence type="ECO:0000313" key="4">
    <source>
        <dbReference type="Proteomes" id="UP000004208"/>
    </source>
</evidence>
<dbReference type="SUPFAM" id="SSF53850">
    <property type="entry name" value="Periplasmic binding protein-like II"/>
    <property type="match status" value="1"/>
</dbReference>
<comment type="caution">
    <text evidence="3">The sequence shown here is derived from an EMBL/GenBank/DDBJ whole genome shotgun (WGS) entry which is preliminary data.</text>
</comment>
<dbReference type="GO" id="GO:0030975">
    <property type="term" value="F:thiamine binding"/>
    <property type="evidence" value="ECO:0007669"/>
    <property type="project" value="TreeGrafter"/>
</dbReference>
<dbReference type="PANTHER" id="PTHR30006">
    <property type="entry name" value="THIAMINE-BINDING PERIPLASMIC PROTEIN-RELATED"/>
    <property type="match status" value="1"/>
</dbReference>
<gene>
    <name evidence="3" type="ORF">HMPREF0291_10080</name>
</gene>
<dbReference type="HOGENOM" id="CLU_026974_3_0_11"/>
<sequence length="382" mass="41017">MERLYMFFTKKSAAARVAAASFAVATTLGLAACGGGGDDGASANVGGSPEEIAQLAKEEGEVRLIAYPKTWANYEGHFNEFTSKYDVKVAVDSPDASSAEELQAVQNLKGQDSQPDVLDIGYSFTNPAIDQGLVEPFKPSTFDEIPDDFKDPEGKWVSAYYGVIEFGVNTKKVDDVPKTFKDLLDPKYKGQIALSGDPRQGASSIAGVFAASLANGGSLDDIEPGVAFFEELSKSGNLVSISDPAAALTTGEAAIVLDWNYNWVGATEQLEKDGVDLERVVPEDGVFGNFYAQPISVNPKRPNAARLWVEWLNSDEGAEQYALGGAIPSRFTKLAEEGKLSDEAMEKLPDPAVLEKVQVPSVEQGDKANEVIATEWAKRVRN</sequence>
<dbReference type="OrthoDB" id="366726at2"/>
<dbReference type="STRING" id="585529.HMPREF0291_10080"/>
<accession>D7WAE1</accession>